<dbReference type="InterPro" id="IPR001763">
    <property type="entry name" value="Rhodanese-like_dom"/>
</dbReference>
<evidence type="ECO:0000259" key="1">
    <source>
        <dbReference type="PROSITE" id="PS50206"/>
    </source>
</evidence>
<keyword evidence="2" id="KW-0808">Transferase</keyword>
<organism evidence="2 3">
    <name type="scientific">Nitrosomonas ureae</name>
    <dbReference type="NCBI Taxonomy" id="44577"/>
    <lineage>
        <taxon>Bacteria</taxon>
        <taxon>Pseudomonadati</taxon>
        <taxon>Pseudomonadota</taxon>
        <taxon>Betaproteobacteria</taxon>
        <taxon>Nitrosomonadales</taxon>
        <taxon>Nitrosomonadaceae</taxon>
        <taxon>Nitrosomonas</taxon>
    </lineage>
</organism>
<dbReference type="InterPro" id="IPR001307">
    <property type="entry name" value="Thiosulphate_STrfase_CS"/>
</dbReference>
<reference evidence="3" key="1">
    <citation type="submission" date="2016-10" db="EMBL/GenBank/DDBJ databases">
        <authorList>
            <person name="Varghese N."/>
            <person name="Submissions S."/>
        </authorList>
    </citation>
    <scope>NUCLEOTIDE SEQUENCE [LARGE SCALE GENOMIC DNA]</scope>
    <source>
        <strain evidence="3">Nm10</strain>
    </source>
</reference>
<dbReference type="InterPro" id="IPR036873">
    <property type="entry name" value="Rhodanese-like_dom_sf"/>
</dbReference>
<dbReference type="KEGG" id="nur:ATY38_09000"/>
<proteinExistence type="predicted"/>
<keyword evidence="3" id="KW-1185">Reference proteome</keyword>
<dbReference type="AlphaFoldDB" id="A0A1H2FDY4"/>
<dbReference type="EMBL" id="FNLN01000020">
    <property type="protein sequence ID" value="SDU05606.1"/>
    <property type="molecule type" value="Genomic_DNA"/>
</dbReference>
<dbReference type="Pfam" id="PF00581">
    <property type="entry name" value="Rhodanese"/>
    <property type="match status" value="1"/>
</dbReference>
<dbReference type="PROSITE" id="PS50206">
    <property type="entry name" value="RHODANESE_3"/>
    <property type="match status" value="1"/>
</dbReference>
<dbReference type="SUPFAM" id="SSF52821">
    <property type="entry name" value="Rhodanese/Cell cycle control phosphatase"/>
    <property type="match status" value="1"/>
</dbReference>
<name>A0A1H2FDY4_9PROT</name>
<dbReference type="PROSITE" id="PS00380">
    <property type="entry name" value="RHODANESE_1"/>
    <property type="match status" value="1"/>
</dbReference>
<evidence type="ECO:0000313" key="3">
    <source>
        <dbReference type="Proteomes" id="UP000182882"/>
    </source>
</evidence>
<evidence type="ECO:0000313" key="2">
    <source>
        <dbReference type="EMBL" id="SDU05606.1"/>
    </source>
</evidence>
<protein>
    <submittedName>
        <fullName evidence="2">Rhodanese-related sulfurtransferase</fullName>
    </submittedName>
</protein>
<dbReference type="CDD" id="cd00158">
    <property type="entry name" value="RHOD"/>
    <property type="match status" value="1"/>
</dbReference>
<dbReference type="GO" id="GO:0004792">
    <property type="term" value="F:thiosulfate-cyanide sulfurtransferase activity"/>
    <property type="evidence" value="ECO:0007669"/>
    <property type="project" value="InterPro"/>
</dbReference>
<dbReference type="Proteomes" id="UP000182882">
    <property type="component" value="Unassembled WGS sequence"/>
</dbReference>
<dbReference type="RefSeq" id="WP_062559013.1">
    <property type="nucleotide sequence ID" value="NZ_CP013341.1"/>
</dbReference>
<feature type="domain" description="Rhodanese" evidence="1">
    <location>
        <begin position="44"/>
        <end position="137"/>
    </location>
</feature>
<dbReference type="Gene3D" id="3.40.250.10">
    <property type="entry name" value="Rhodanese-like domain"/>
    <property type="match status" value="1"/>
</dbReference>
<sequence>MRKFLVALLIALFFIVTISKADNLSPESVEGARTVSTETAKLLFDKGYFFLDVRGLSDYRMGHVPGAYHLSVKSDFDEQKLSVIVKKDQPVVMYCNGTSCLGSSIAIEKAIGWGWTNIFYYREGIKDWNSKGYPIFAIRP</sequence>
<dbReference type="SMART" id="SM00450">
    <property type="entry name" value="RHOD"/>
    <property type="match status" value="1"/>
</dbReference>
<accession>A0A1H2FDY4</accession>
<gene>
    <name evidence="2" type="ORF">SAMN05216406_12047</name>
</gene>